<dbReference type="EMBL" id="GDHC01001897">
    <property type="protein sequence ID" value="JAQ16732.1"/>
    <property type="molecule type" value="Transcribed_RNA"/>
</dbReference>
<gene>
    <name evidence="2" type="ORF">g.11547</name>
</gene>
<name>A0A146MCG6_LYGHE</name>
<accession>A0A146MCG6</accession>
<feature type="compositionally biased region" description="Polar residues" evidence="1">
    <location>
        <begin position="87"/>
        <end position="115"/>
    </location>
</feature>
<protein>
    <submittedName>
        <fullName evidence="2">Uncharacterized protein</fullName>
    </submittedName>
</protein>
<reference evidence="2" key="1">
    <citation type="journal article" date="2016" name="Gigascience">
        <title>De novo construction of an expanded transcriptome assembly for the western tarnished plant bug, Lygus hesperus.</title>
        <authorList>
            <person name="Tassone E.E."/>
            <person name="Geib S.M."/>
            <person name="Hall B."/>
            <person name="Fabrick J.A."/>
            <person name="Brent C.S."/>
            <person name="Hull J.J."/>
        </authorList>
    </citation>
    <scope>NUCLEOTIDE SEQUENCE</scope>
</reference>
<feature type="compositionally biased region" description="Polar residues" evidence="1">
    <location>
        <begin position="126"/>
        <end position="139"/>
    </location>
</feature>
<feature type="region of interest" description="Disordered" evidence="1">
    <location>
        <begin position="87"/>
        <end position="142"/>
    </location>
</feature>
<evidence type="ECO:0000256" key="1">
    <source>
        <dbReference type="SAM" id="MobiDB-lite"/>
    </source>
</evidence>
<organism evidence="2">
    <name type="scientific">Lygus hesperus</name>
    <name type="common">Western plant bug</name>
    <dbReference type="NCBI Taxonomy" id="30085"/>
    <lineage>
        <taxon>Eukaryota</taxon>
        <taxon>Metazoa</taxon>
        <taxon>Ecdysozoa</taxon>
        <taxon>Arthropoda</taxon>
        <taxon>Hexapoda</taxon>
        <taxon>Insecta</taxon>
        <taxon>Pterygota</taxon>
        <taxon>Neoptera</taxon>
        <taxon>Paraneoptera</taxon>
        <taxon>Hemiptera</taxon>
        <taxon>Heteroptera</taxon>
        <taxon>Panheteroptera</taxon>
        <taxon>Cimicomorpha</taxon>
        <taxon>Miridae</taxon>
        <taxon>Mirini</taxon>
        <taxon>Lygus</taxon>
    </lineage>
</organism>
<sequence>MPAHYVTGGNATMSASPIPSSLVTAASSSSNYNISSNNYSTWSKISSVDTDYPVRESNSSSNNIPTLNLPSRNALTVSKSSLPLLSQSAGLQPSRGNINNGNNTQRRLSTDSNVSGPLRKSSSSSLNTTNTAPVHSTNATKHKKPSCTSVIVTTECVAAVPRDLGMRLSVVVPYGSYNMSLMHVNKVMSPTASSGSNGGVKNGTLTQGSVVREVESVASSDNAISAFPNPSYTASFPAEVLPSA</sequence>
<evidence type="ECO:0000313" key="2">
    <source>
        <dbReference type="EMBL" id="JAQ16732.1"/>
    </source>
</evidence>
<proteinExistence type="predicted"/>
<dbReference type="AlphaFoldDB" id="A0A146MCG6"/>